<dbReference type="Pfam" id="PF00486">
    <property type="entry name" value="Trans_reg_C"/>
    <property type="match status" value="1"/>
</dbReference>
<dbReference type="InterPro" id="IPR039420">
    <property type="entry name" value="WalR-like"/>
</dbReference>
<dbReference type="GO" id="GO:0000156">
    <property type="term" value="F:phosphorelay response regulator activity"/>
    <property type="evidence" value="ECO:0007669"/>
    <property type="project" value="TreeGrafter"/>
</dbReference>
<dbReference type="GO" id="GO:0005829">
    <property type="term" value="C:cytosol"/>
    <property type="evidence" value="ECO:0007669"/>
    <property type="project" value="TreeGrafter"/>
</dbReference>
<dbReference type="Gene3D" id="3.40.50.2300">
    <property type="match status" value="1"/>
</dbReference>
<evidence type="ECO:0000256" key="7">
    <source>
        <dbReference type="PROSITE-ProRule" id="PRU01091"/>
    </source>
</evidence>
<dbReference type="CDD" id="cd00383">
    <property type="entry name" value="trans_reg_C"/>
    <property type="match status" value="1"/>
</dbReference>
<keyword evidence="2" id="KW-0902">Two-component regulatory system</keyword>
<evidence type="ECO:0000256" key="1">
    <source>
        <dbReference type="ARBA" id="ARBA00022553"/>
    </source>
</evidence>
<evidence type="ECO:0000256" key="2">
    <source>
        <dbReference type="ARBA" id="ARBA00023012"/>
    </source>
</evidence>
<feature type="domain" description="OmpR/PhoB-type" evidence="9">
    <location>
        <begin position="133"/>
        <end position="232"/>
    </location>
</feature>
<dbReference type="EMBL" id="CP022433">
    <property type="protein sequence ID" value="ASN25956.1"/>
    <property type="molecule type" value="Genomic_DNA"/>
</dbReference>
<evidence type="ECO:0000256" key="3">
    <source>
        <dbReference type="ARBA" id="ARBA00023015"/>
    </source>
</evidence>
<keyword evidence="11" id="KW-1185">Reference proteome</keyword>
<dbReference type="STRING" id="1355015.LK06_019080"/>
<name>A0A221P1J4_9ACTN</name>
<feature type="DNA-binding region" description="OmpR/PhoB-type" evidence="7">
    <location>
        <begin position="133"/>
        <end position="232"/>
    </location>
</feature>
<proteinExistence type="predicted"/>
<evidence type="ECO:0000259" key="8">
    <source>
        <dbReference type="PROSITE" id="PS50110"/>
    </source>
</evidence>
<evidence type="ECO:0000256" key="6">
    <source>
        <dbReference type="PROSITE-ProRule" id="PRU00169"/>
    </source>
</evidence>
<accession>A0A221P1J4</accession>
<organism evidence="10 11">
    <name type="scientific">Streptomyces pluripotens</name>
    <dbReference type="NCBI Taxonomy" id="1355015"/>
    <lineage>
        <taxon>Bacteria</taxon>
        <taxon>Bacillati</taxon>
        <taxon>Actinomycetota</taxon>
        <taxon>Actinomycetes</taxon>
        <taxon>Kitasatosporales</taxon>
        <taxon>Streptomycetaceae</taxon>
        <taxon>Streptomyces</taxon>
    </lineage>
</organism>
<dbReference type="OrthoDB" id="5511894at2"/>
<evidence type="ECO:0000259" key="9">
    <source>
        <dbReference type="PROSITE" id="PS51755"/>
    </source>
</evidence>
<evidence type="ECO:0000256" key="5">
    <source>
        <dbReference type="ARBA" id="ARBA00023163"/>
    </source>
</evidence>
<reference evidence="10 11" key="1">
    <citation type="submission" date="2017-07" db="EMBL/GenBank/DDBJ databases">
        <title>Genome sequence of Streptomyces pluripotens MUSC 137T.</title>
        <authorList>
            <person name="Ser H.-L."/>
            <person name="Lee L.-H."/>
        </authorList>
    </citation>
    <scope>NUCLEOTIDE SEQUENCE [LARGE SCALE GENOMIC DNA]</scope>
    <source>
        <strain evidence="10 11">MUSC 137</strain>
    </source>
</reference>
<keyword evidence="5" id="KW-0804">Transcription</keyword>
<dbReference type="SUPFAM" id="SSF52172">
    <property type="entry name" value="CheY-like"/>
    <property type="match status" value="1"/>
</dbReference>
<feature type="domain" description="Response regulatory" evidence="8">
    <location>
        <begin position="4"/>
        <end position="117"/>
    </location>
</feature>
<dbReference type="GO" id="GO:0032993">
    <property type="term" value="C:protein-DNA complex"/>
    <property type="evidence" value="ECO:0007669"/>
    <property type="project" value="TreeGrafter"/>
</dbReference>
<gene>
    <name evidence="10" type="ORF">LK07_20245</name>
</gene>
<keyword evidence="4 7" id="KW-0238">DNA-binding</keyword>
<dbReference type="Gene3D" id="1.10.10.10">
    <property type="entry name" value="Winged helix-like DNA-binding domain superfamily/Winged helix DNA-binding domain"/>
    <property type="match status" value="1"/>
</dbReference>
<dbReference type="Proteomes" id="UP000031501">
    <property type="component" value="Chromosome"/>
</dbReference>
<evidence type="ECO:0000313" key="11">
    <source>
        <dbReference type="Proteomes" id="UP000031501"/>
    </source>
</evidence>
<dbReference type="SMART" id="SM00862">
    <property type="entry name" value="Trans_reg_C"/>
    <property type="match status" value="1"/>
</dbReference>
<dbReference type="InterPro" id="IPR036388">
    <property type="entry name" value="WH-like_DNA-bd_sf"/>
</dbReference>
<dbReference type="Gene3D" id="6.10.250.690">
    <property type="match status" value="1"/>
</dbReference>
<dbReference type="SMART" id="SM00448">
    <property type="entry name" value="REC"/>
    <property type="match status" value="1"/>
</dbReference>
<sequence>MCAHILVAEDDLRQATVIRRYLEHEGHTVVIVHDGGSAIDEARRHRPDLLVLDVMMPVVDGLQVCRVLRRESELAILMLTARNTEDDLLRGLGLGADDFMTKPYSVRELMARIRTLLRRARRTAEVEAEPAEETVLQVGALTMDAARHEVRLGARRIELTAGEFRLLSVMLAAPDRVFTRRQLLTHTRGANAFVTERTIDVHILNLRKKIEPVPRRPAYLLTVVGVGYKLTDGSGTADGPDSFRAEPRGER</sequence>
<protein>
    <submittedName>
        <fullName evidence="10">DNA-binding response regulator</fullName>
    </submittedName>
</protein>
<dbReference type="Pfam" id="PF00072">
    <property type="entry name" value="Response_reg"/>
    <property type="match status" value="1"/>
</dbReference>
<dbReference type="KEGG" id="splu:LK06_019080"/>
<dbReference type="GO" id="GO:0006355">
    <property type="term" value="P:regulation of DNA-templated transcription"/>
    <property type="evidence" value="ECO:0007669"/>
    <property type="project" value="InterPro"/>
</dbReference>
<keyword evidence="3" id="KW-0805">Transcription regulation</keyword>
<dbReference type="InterPro" id="IPR011006">
    <property type="entry name" value="CheY-like_superfamily"/>
</dbReference>
<dbReference type="PROSITE" id="PS50110">
    <property type="entry name" value="RESPONSE_REGULATORY"/>
    <property type="match status" value="1"/>
</dbReference>
<dbReference type="AlphaFoldDB" id="A0A221P1J4"/>
<evidence type="ECO:0000256" key="4">
    <source>
        <dbReference type="ARBA" id="ARBA00023125"/>
    </source>
</evidence>
<dbReference type="GO" id="GO:0000976">
    <property type="term" value="F:transcription cis-regulatory region binding"/>
    <property type="evidence" value="ECO:0007669"/>
    <property type="project" value="TreeGrafter"/>
</dbReference>
<dbReference type="PROSITE" id="PS51755">
    <property type="entry name" value="OMPR_PHOB"/>
    <property type="match status" value="1"/>
</dbReference>
<dbReference type="PANTHER" id="PTHR48111">
    <property type="entry name" value="REGULATOR OF RPOS"/>
    <property type="match status" value="1"/>
</dbReference>
<dbReference type="InterPro" id="IPR016032">
    <property type="entry name" value="Sig_transdc_resp-reg_C-effctor"/>
</dbReference>
<dbReference type="InterPro" id="IPR001867">
    <property type="entry name" value="OmpR/PhoB-type_DNA-bd"/>
</dbReference>
<dbReference type="FunFam" id="3.40.50.2300:FF:000001">
    <property type="entry name" value="DNA-binding response regulator PhoB"/>
    <property type="match status" value="1"/>
</dbReference>
<dbReference type="InterPro" id="IPR001789">
    <property type="entry name" value="Sig_transdc_resp-reg_receiver"/>
</dbReference>
<dbReference type="RefSeq" id="WP_039654061.1">
    <property type="nucleotide sequence ID" value="NZ_CP021080.1"/>
</dbReference>
<feature type="modified residue" description="4-aspartylphosphate" evidence="6">
    <location>
        <position position="53"/>
    </location>
</feature>
<keyword evidence="1 6" id="KW-0597">Phosphoprotein</keyword>
<dbReference type="CDD" id="cd17574">
    <property type="entry name" value="REC_OmpR"/>
    <property type="match status" value="1"/>
</dbReference>
<dbReference type="PANTHER" id="PTHR48111:SF4">
    <property type="entry name" value="DNA-BINDING DUAL TRANSCRIPTIONAL REGULATOR OMPR"/>
    <property type="match status" value="1"/>
</dbReference>
<evidence type="ECO:0000313" key="10">
    <source>
        <dbReference type="EMBL" id="ASN25956.1"/>
    </source>
</evidence>
<dbReference type="SUPFAM" id="SSF46894">
    <property type="entry name" value="C-terminal effector domain of the bipartite response regulators"/>
    <property type="match status" value="1"/>
</dbReference>